<reference evidence="9 10" key="1">
    <citation type="journal article" date="2019" name="Nat. Plants">
        <title>Stout camphor tree genome fills gaps in understanding of flowering plant genome evolution.</title>
        <authorList>
            <person name="Chaw S.M."/>
            <person name="Liu Y.C."/>
            <person name="Wu Y.W."/>
            <person name="Wang H.Y."/>
            <person name="Lin C.I."/>
            <person name="Wu C.S."/>
            <person name="Ke H.M."/>
            <person name="Chang L.Y."/>
            <person name="Hsu C.Y."/>
            <person name="Yang H.T."/>
            <person name="Sudianto E."/>
            <person name="Hsu M.H."/>
            <person name="Wu K.P."/>
            <person name="Wang L.N."/>
            <person name="Leebens-Mack J.H."/>
            <person name="Tsai I.J."/>
        </authorList>
    </citation>
    <scope>NUCLEOTIDE SEQUENCE [LARGE SCALE GENOMIC DNA]</scope>
    <source>
        <strain evidence="10">cv. Chaw 1501</strain>
        <tissue evidence="9">Young leaves</tissue>
    </source>
</reference>
<dbReference type="OrthoDB" id="7827681at2759"/>
<dbReference type="FunFam" id="2.40.160.10:FF:000003">
    <property type="entry name" value="Outer mitochondrial membrane protein porin"/>
    <property type="match status" value="1"/>
</dbReference>
<dbReference type="Gene3D" id="2.40.160.10">
    <property type="entry name" value="Porin"/>
    <property type="match status" value="1"/>
</dbReference>
<evidence type="ECO:0000256" key="4">
    <source>
        <dbReference type="ARBA" id="ARBA00022452"/>
    </source>
</evidence>
<evidence type="ECO:0000256" key="1">
    <source>
        <dbReference type="ARBA" id="ARBA00004370"/>
    </source>
</evidence>
<keyword evidence="8" id="KW-0472">Membrane</keyword>
<keyword evidence="7" id="KW-0626">Porin</keyword>
<dbReference type="GO" id="GO:0015288">
    <property type="term" value="F:porin activity"/>
    <property type="evidence" value="ECO:0007669"/>
    <property type="project" value="UniProtKB-KW"/>
</dbReference>
<keyword evidence="10" id="KW-1185">Reference proteome</keyword>
<dbReference type="Pfam" id="PF01459">
    <property type="entry name" value="Porin_3"/>
    <property type="match status" value="1"/>
</dbReference>
<accession>A0A443PKU8</accession>
<comment type="subcellular location">
    <subcellularLocation>
        <location evidence="1">Membrane</location>
    </subcellularLocation>
</comment>
<dbReference type="GO" id="GO:0005741">
    <property type="term" value="C:mitochondrial outer membrane"/>
    <property type="evidence" value="ECO:0007669"/>
    <property type="project" value="InterPro"/>
</dbReference>
<dbReference type="EMBL" id="QPKB01000008">
    <property type="protein sequence ID" value="RWR91393.1"/>
    <property type="molecule type" value="Genomic_DNA"/>
</dbReference>
<dbReference type="InterPro" id="IPR001925">
    <property type="entry name" value="Porin_Euk"/>
</dbReference>
<keyword evidence="3" id="KW-0813">Transport</keyword>
<evidence type="ECO:0000256" key="7">
    <source>
        <dbReference type="ARBA" id="ARBA00023114"/>
    </source>
</evidence>
<evidence type="ECO:0000313" key="9">
    <source>
        <dbReference type="EMBL" id="RWR91393.1"/>
    </source>
</evidence>
<dbReference type="InterPro" id="IPR023614">
    <property type="entry name" value="Porin_dom_sf"/>
</dbReference>
<evidence type="ECO:0000256" key="2">
    <source>
        <dbReference type="ARBA" id="ARBA00009624"/>
    </source>
</evidence>
<evidence type="ECO:0000256" key="6">
    <source>
        <dbReference type="ARBA" id="ARBA00023065"/>
    </source>
</evidence>
<evidence type="ECO:0000256" key="8">
    <source>
        <dbReference type="ARBA" id="ARBA00023136"/>
    </source>
</evidence>
<sequence>MGNGPPPFSQIGSKAKDLLTRDYHFDQKFKLMVLGDNGLRLATTGVKKDNLFTGDLSTLYKSGNTTVNVKIDTSSKVSTTVIVDELIPCTRTALSFEIPDHKSGKLDMQYLRARAAISSSIGLTPTPRLELAATVGSKDLCLGAEIGFDTASASFTKYNAGIGFDKKDFSASLILADKGKTLKASYIHNIDPIKRSAVAAEMTHKFTTYENRFTIGGSQALDHFTTLKARLNDSGKVAILCQRVWRPKSVVTFSAEFDPKAPDGASRFGLALSLQP</sequence>
<gene>
    <name evidence="9" type="ORF">CKAN_02054600</name>
</gene>
<dbReference type="CDD" id="cd07306">
    <property type="entry name" value="Porin3_VDAC"/>
    <property type="match status" value="1"/>
</dbReference>
<dbReference type="PANTHER" id="PTHR11743:SF27">
    <property type="entry name" value="MITOCHONDRIAL OUTER MEMBRANE PROTEIN PORIN 4"/>
    <property type="match status" value="1"/>
</dbReference>
<dbReference type="Proteomes" id="UP000283530">
    <property type="component" value="Unassembled WGS sequence"/>
</dbReference>
<evidence type="ECO:0000256" key="3">
    <source>
        <dbReference type="ARBA" id="ARBA00022448"/>
    </source>
</evidence>
<comment type="similarity">
    <text evidence="2">Belongs to the eukaryotic mitochondrial porin (TC 1.B.8.1) family.</text>
</comment>
<dbReference type="GO" id="GO:0008308">
    <property type="term" value="F:voltage-gated monoatomic anion channel activity"/>
    <property type="evidence" value="ECO:0007669"/>
    <property type="project" value="InterPro"/>
</dbReference>
<dbReference type="GO" id="GO:0046930">
    <property type="term" value="C:pore complex"/>
    <property type="evidence" value="ECO:0007669"/>
    <property type="project" value="UniProtKB-KW"/>
</dbReference>
<keyword evidence="4" id="KW-1134">Transmembrane beta strand</keyword>
<evidence type="ECO:0000256" key="5">
    <source>
        <dbReference type="ARBA" id="ARBA00022692"/>
    </source>
</evidence>
<organism evidence="9 10">
    <name type="scientific">Cinnamomum micranthum f. kanehirae</name>
    <dbReference type="NCBI Taxonomy" id="337451"/>
    <lineage>
        <taxon>Eukaryota</taxon>
        <taxon>Viridiplantae</taxon>
        <taxon>Streptophyta</taxon>
        <taxon>Embryophyta</taxon>
        <taxon>Tracheophyta</taxon>
        <taxon>Spermatophyta</taxon>
        <taxon>Magnoliopsida</taxon>
        <taxon>Magnoliidae</taxon>
        <taxon>Laurales</taxon>
        <taxon>Lauraceae</taxon>
        <taxon>Cinnamomum</taxon>
    </lineage>
</organism>
<evidence type="ECO:0000313" key="10">
    <source>
        <dbReference type="Proteomes" id="UP000283530"/>
    </source>
</evidence>
<dbReference type="STRING" id="337451.A0A443PKU8"/>
<keyword evidence="6" id="KW-0406">Ion transport</keyword>
<comment type="caution">
    <text evidence="9">The sequence shown here is derived from an EMBL/GenBank/DDBJ whole genome shotgun (WGS) entry which is preliminary data.</text>
</comment>
<protein>
    <submittedName>
        <fullName evidence="9">Mitochondrial outer membrane protein porin 4 isoform X2</fullName>
    </submittedName>
</protein>
<dbReference type="PANTHER" id="PTHR11743">
    <property type="entry name" value="VOLTAGE-DEPENDENT ANION-SELECTIVE CHANNEL"/>
    <property type="match status" value="1"/>
</dbReference>
<dbReference type="InterPro" id="IPR027246">
    <property type="entry name" value="Porin_Euk/Tom40"/>
</dbReference>
<keyword evidence="5" id="KW-0812">Transmembrane</keyword>
<dbReference type="AlphaFoldDB" id="A0A443PKU8"/>
<name>A0A443PKU8_9MAGN</name>
<proteinExistence type="inferred from homology"/>